<dbReference type="Gene3D" id="1.10.8.50">
    <property type="match status" value="1"/>
</dbReference>
<feature type="domain" description="NFACT RNA-binding" evidence="6">
    <location>
        <begin position="453"/>
        <end position="541"/>
    </location>
</feature>
<protein>
    <recommendedName>
        <fullName evidence="5">Rqc2 homolog RqcH</fullName>
        <shortName evidence="5">RqcH</shortName>
    </recommendedName>
</protein>
<evidence type="ECO:0000259" key="6">
    <source>
        <dbReference type="Pfam" id="PF05670"/>
    </source>
</evidence>
<dbReference type="AlphaFoldDB" id="A0A7X2M0M2"/>
<dbReference type="GO" id="GO:0000049">
    <property type="term" value="F:tRNA binding"/>
    <property type="evidence" value="ECO:0007669"/>
    <property type="project" value="UniProtKB-UniRule"/>
</dbReference>
<keyword evidence="4 5" id="KW-0648">Protein biosynthesis</keyword>
<organism evidence="7 8">
    <name type="scientific">Metabacillus lacus</name>
    <dbReference type="NCBI Taxonomy" id="1983721"/>
    <lineage>
        <taxon>Bacteria</taxon>
        <taxon>Bacillati</taxon>
        <taxon>Bacillota</taxon>
        <taxon>Bacilli</taxon>
        <taxon>Bacillales</taxon>
        <taxon>Bacillaceae</taxon>
        <taxon>Metabacillus</taxon>
    </lineage>
</organism>
<accession>A0A7X2M0M2</accession>
<comment type="function">
    <text evidence="5">Key component of the ribosome quality control system (RQC), a ribosome-associated complex that mediates the extraction of incompletely synthesized nascent chains from stalled ribosomes and their subsequent degradation. RqcH recruits Ala-charged tRNA, and with RqcP directs the elongation of stalled nascent chains on 50S ribosomal subunits, leading to non-templated C-terminal alanine extensions (Ala tail). The Ala tail promotes nascent chain degradation. May add between 1 and at least 8 Ala residues. Binds to stalled 50S ribosomal subunits.</text>
</comment>
<evidence type="ECO:0000256" key="4">
    <source>
        <dbReference type="ARBA" id="ARBA00022917"/>
    </source>
</evidence>
<dbReference type="GO" id="GO:0019843">
    <property type="term" value="F:rRNA binding"/>
    <property type="evidence" value="ECO:0007669"/>
    <property type="project" value="UniProtKB-UniRule"/>
</dbReference>
<comment type="subunit">
    <text evidence="5">Associates with stalled 50S ribosomal subunits. Binds to RqcP.</text>
</comment>
<dbReference type="Gene3D" id="3.40.970.40">
    <property type="entry name" value="fibrinogen binding protein from staphylococcus aureus domain like"/>
    <property type="match status" value="1"/>
</dbReference>
<dbReference type="FunFam" id="2.30.310.10:FF:000004">
    <property type="entry name" value="Fibronectin-binding protein A"/>
    <property type="match status" value="1"/>
</dbReference>
<dbReference type="GO" id="GO:0043023">
    <property type="term" value="F:ribosomal large subunit binding"/>
    <property type="evidence" value="ECO:0007669"/>
    <property type="project" value="UniProtKB-UniRule"/>
</dbReference>
<keyword evidence="5" id="KW-0175">Coiled coil</keyword>
<keyword evidence="2 5" id="KW-0699">rRNA-binding</keyword>
<gene>
    <name evidence="5" type="primary">rqcH</name>
    <name evidence="7" type="ORF">GJU40_14430</name>
</gene>
<keyword evidence="8" id="KW-1185">Reference proteome</keyword>
<name>A0A7X2M0M2_9BACI</name>
<dbReference type="GO" id="GO:1990112">
    <property type="term" value="C:RQC complex"/>
    <property type="evidence" value="ECO:0007669"/>
    <property type="project" value="TreeGrafter"/>
</dbReference>
<dbReference type="Gene3D" id="2.30.310.10">
    <property type="entry name" value="ibrinogen binding protein from staphylococcus aureus domain"/>
    <property type="match status" value="1"/>
</dbReference>
<dbReference type="GO" id="GO:0072344">
    <property type="term" value="P:rescue of stalled ribosome"/>
    <property type="evidence" value="ECO:0007669"/>
    <property type="project" value="UniProtKB-UniRule"/>
</dbReference>
<dbReference type="EMBL" id="WKKI01000032">
    <property type="protein sequence ID" value="MRX73342.1"/>
    <property type="molecule type" value="Genomic_DNA"/>
</dbReference>
<dbReference type="PANTHER" id="PTHR15239">
    <property type="entry name" value="NUCLEAR EXPORT MEDIATOR FACTOR NEMF"/>
    <property type="match status" value="1"/>
</dbReference>
<keyword evidence="3 5" id="KW-0694">RNA-binding</keyword>
<dbReference type="Pfam" id="PF05833">
    <property type="entry name" value="NFACT_N"/>
    <property type="match status" value="1"/>
</dbReference>
<dbReference type="InterPro" id="IPR008532">
    <property type="entry name" value="NFACT_RNA-bd"/>
</dbReference>
<dbReference type="Proteomes" id="UP000448867">
    <property type="component" value="Unassembled WGS sequence"/>
</dbReference>
<reference evidence="7 8" key="1">
    <citation type="submission" date="2019-11" db="EMBL/GenBank/DDBJ databases">
        <title>Bacillus lacus genome.</title>
        <authorList>
            <person name="Allen C.J."/>
            <person name="Newman J.D."/>
        </authorList>
    </citation>
    <scope>NUCLEOTIDE SEQUENCE [LARGE SCALE GENOMIC DNA]</scope>
    <source>
        <strain evidence="7 8">KCTC 33946</strain>
    </source>
</reference>
<sequence>MSFDGLFTYTMAEELRAQLDSGRITRIHQPYKNELIFQIRAKGKNVKLLISAHPSYARMHLTEKPYDNPNEPPMFCMLLRKHLEGGIIEKIEQVDMERIIILHIRGRNEIGDIIYRKLIVEIMGRHSNIILADSEKNVILDSIKHVSPAVNRHRTVMPGQAYVLPPEQDKINPFTAEEETVIRKLDYNAGKLGRQLVDQFAGVSPLFAQEAVYRAGLANRATLPGAFVSLMRAVKDGSIQPRMQISGGKEYFYMIELQHIGGEQRVFSALSELLDRYYHGKAERDRVKQQANDLERFAANEKKKNINKIKKLEKTLGDAEKADRYQLYGELLTANMYALTKGDKEAEVINYYDEENPVINITLNPLKTPSENAQNYFQRYQKAKNSVAVVQEQIHLAEKEVVYFDNILQQLESASPKDIEEIREELMSGGYIKKKIVKGSKKNKSKTPVLEKYQSTDGTDILVGKNNIQNEYLTNKAAARDHIWLHTKDIPGSHVVIRDADPSEETILQAAHIAAYYSKAKSSGSVPVDFTAVRNVKKPSGAKPGFVIYEGQQTVFVTPDEDLVIALKAAAK</sequence>
<evidence type="ECO:0000256" key="1">
    <source>
        <dbReference type="ARBA" id="ARBA00022555"/>
    </source>
</evidence>
<keyword evidence="1 5" id="KW-0820">tRNA-binding</keyword>
<dbReference type="RefSeq" id="WP_154308810.1">
    <property type="nucleotide sequence ID" value="NZ_WKKI01000032.1"/>
</dbReference>
<dbReference type="OrthoDB" id="9766163at2"/>
<dbReference type="PANTHER" id="PTHR15239:SF6">
    <property type="entry name" value="RIBOSOME QUALITY CONTROL COMPLEX SUBUNIT NEMF"/>
    <property type="match status" value="1"/>
</dbReference>
<evidence type="ECO:0000256" key="5">
    <source>
        <dbReference type="HAMAP-Rule" id="MF_00844"/>
    </source>
</evidence>
<comment type="similarity">
    <text evidence="5">Belongs to the NEMF family.</text>
</comment>
<proteinExistence type="inferred from homology"/>
<comment type="caution">
    <text evidence="7">The sequence shown here is derived from an EMBL/GenBank/DDBJ whole genome shotgun (WGS) entry which is preliminary data.</text>
</comment>
<evidence type="ECO:0000313" key="8">
    <source>
        <dbReference type="Proteomes" id="UP000448867"/>
    </source>
</evidence>
<dbReference type="HAMAP" id="MF_00844_B">
    <property type="entry name" value="RqcH_B"/>
    <property type="match status" value="1"/>
</dbReference>
<evidence type="ECO:0000256" key="2">
    <source>
        <dbReference type="ARBA" id="ARBA00022730"/>
    </source>
</evidence>
<dbReference type="InterPro" id="IPR043682">
    <property type="entry name" value="RqcH_bacterial"/>
</dbReference>
<dbReference type="Pfam" id="PF05670">
    <property type="entry name" value="NFACT-R_1"/>
    <property type="match status" value="1"/>
</dbReference>
<feature type="coiled-coil region" evidence="5">
    <location>
        <begin position="284"/>
        <end position="322"/>
    </location>
</feature>
<evidence type="ECO:0000313" key="7">
    <source>
        <dbReference type="EMBL" id="MRX73342.1"/>
    </source>
</evidence>
<evidence type="ECO:0000256" key="3">
    <source>
        <dbReference type="ARBA" id="ARBA00022884"/>
    </source>
</evidence>
<dbReference type="InterPro" id="IPR051608">
    <property type="entry name" value="RQC_Subunit_NEMF"/>
</dbReference>